<dbReference type="InterPro" id="IPR018925">
    <property type="entry name" value="XtmA-like_N"/>
</dbReference>
<dbReference type="Gene3D" id="1.10.10.60">
    <property type="entry name" value="Homeodomain-like"/>
    <property type="match status" value="1"/>
</dbReference>
<feature type="region of interest" description="Disordered" evidence="1">
    <location>
        <begin position="37"/>
        <end position="97"/>
    </location>
</feature>
<dbReference type="NCBIfam" id="NF040601">
    <property type="entry name" value="TerS_not_xtmA"/>
    <property type="match status" value="1"/>
</dbReference>
<dbReference type="InterPro" id="IPR009057">
    <property type="entry name" value="Homeodomain-like_sf"/>
</dbReference>
<sequence>MTEQQEQAYKDYQAGMKYKDIAAKYNVSINTVNSWKKRHGWSKNGAPKSSAPKTKNGAPSAKSSALFGNKNAVGHGAPLGNKNAAGNRGGHAPPGNHNALRHGLYAKYLTEDTMQIMDAIENTGISDIDLLWDSILFKYSQILRSQKIMNVKDQEDIVKHVKSESDTSTTYEFQFPWDRQASYMHALSASMRTLTTMIKEYEDLCRSSLVTEEQQLRIEKLKGDINTGNGSEQQSAAMNSLINTLRAARGD</sequence>
<dbReference type="Proteomes" id="UP001239167">
    <property type="component" value="Unassembled WGS sequence"/>
</dbReference>
<accession>A0ABT9Y3T7</accession>
<name>A0ABT9Y3T7_9FIRM</name>
<evidence type="ECO:0000313" key="3">
    <source>
        <dbReference type="EMBL" id="MDQ0202491.1"/>
    </source>
</evidence>
<comment type="caution">
    <text evidence="3">The sequence shown here is derived from an EMBL/GenBank/DDBJ whole genome shotgun (WGS) entry which is preliminary data.</text>
</comment>
<organism evidence="3 4">
    <name type="scientific">Pectinatus haikarae</name>
    <dbReference type="NCBI Taxonomy" id="349096"/>
    <lineage>
        <taxon>Bacteria</taxon>
        <taxon>Bacillati</taxon>
        <taxon>Bacillota</taxon>
        <taxon>Negativicutes</taxon>
        <taxon>Selenomonadales</taxon>
        <taxon>Selenomonadaceae</taxon>
        <taxon>Pectinatus</taxon>
    </lineage>
</organism>
<dbReference type="EMBL" id="JAUSUE010000001">
    <property type="protein sequence ID" value="MDQ0202491.1"/>
    <property type="molecule type" value="Genomic_DNA"/>
</dbReference>
<evidence type="ECO:0000313" key="4">
    <source>
        <dbReference type="Proteomes" id="UP001239167"/>
    </source>
</evidence>
<evidence type="ECO:0000256" key="1">
    <source>
        <dbReference type="SAM" id="MobiDB-lite"/>
    </source>
</evidence>
<feature type="domain" description="PBSX phage terminase small subunit-like N-terminal" evidence="2">
    <location>
        <begin position="6"/>
        <end position="55"/>
    </location>
</feature>
<gene>
    <name evidence="3" type="ORF">J2S01_000176</name>
</gene>
<reference evidence="3 4" key="1">
    <citation type="submission" date="2023-07" db="EMBL/GenBank/DDBJ databases">
        <title>Genomic Encyclopedia of Type Strains, Phase IV (KMG-IV): sequencing the most valuable type-strain genomes for metagenomic binning, comparative biology and taxonomic classification.</title>
        <authorList>
            <person name="Goeker M."/>
        </authorList>
    </citation>
    <scope>NUCLEOTIDE SEQUENCE [LARGE SCALE GENOMIC DNA]</scope>
    <source>
        <strain evidence="3 4">DSM 16980</strain>
    </source>
</reference>
<protein>
    <submittedName>
        <fullName evidence="3">Uncharacterized protein YjcR</fullName>
    </submittedName>
</protein>
<evidence type="ECO:0000259" key="2">
    <source>
        <dbReference type="Pfam" id="PF10668"/>
    </source>
</evidence>
<dbReference type="Pfam" id="PF10668">
    <property type="entry name" value="Phage_terminase"/>
    <property type="match status" value="1"/>
</dbReference>
<keyword evidence="4" id="KW-1185">Reference proteome</keyword>
<dbReference type="RefSeq" id="WP_307222364.1">
    <property type="nucleotide sequence ID" value="NZ_CP116940.1"/>
</dbReference>
<proteinExistence type="predicted"/>
<dbReference type="SUPFAM" id="SSF46689">
    <property type="entry name" value="Homeodomain-like"/>
    <property type="match status" value="1"/>
</dbReference>